<reference evidence="7" key="1">
    <citation type="journal article" date="2008" name="Nat. Genet.">
        <title>The Pristionchus pacificus genome provides a unique perspective on nematode lifestyle and parasitism.</title>
        <authorList>
            <person name="Dieterich C."/>
            <person name="Clifton S.W."/>
            <person name="Schuster L.N."/>
            <person name="Chinwalla A."/>
            <person name="Delehaunty K."/>
            <person name="Dinkelacker I."/>
            <person name="Fulton L."/>
            <person name="Fulton R."/>
            <person name="Godfrey J."/>
            <person name="Minx P."/>
            <person name="Mitreva M."/>
            <person name="Roeseler W."/>
            <person name="Tian H."/>
            <person name="Witte H."/>
            <person name="Yang S.P."/>
            <person name="Wilson R.K."/>
            <person name="Sommer R.J."/>
        </authorList>
    </citation>
    <scope>NUCLEOTIDE SEQUENCE [LARGE SCALE GENOMIC DNA]</scope>
    <source>
        <strain evidence="7">PS312</strain>
    </source>
</reference>
<accession>A0A8R1YCQ8</accession>
<dbReference type="EnsemblMetazoa" id="PPA11500.1">
    <property type="protein sequence ID" value="PPA11500.1"/>
    <property type="gene ID" value="WBGene00101054"/>
</dbReference>
<dbReference type="Pfam" id="PF00827">
    <property type="entry name" value="Ribosomal_L15e"/>
    <property type="match status" value="1"/>
</dbReference>
<feature type="region of interest" description="Disordered" evidence="5">
    <location>
        <begin position="50"/>
        <end position="102"/>
    </location>
</feature>
<organism evidence="6 7">
    <name type="scientific">Pristionchus pacificus</name>
    <name type="common">Parasitic nematode worm</name>
    <dbReference type="NCBI Taxonomy" id="54126"/>
    <lineage>
        <taxon>Eukaryota</taxon>
        <taxon>Metazoa</taxon>
        <taxon>Ecdysozoa</taxon>
        <taxon>Nematoda</taxon>
        <taxon>Chromadorea</taxon>
        <taxon>Rhabditida</taxon>
        <taxon>Rhabditina</taxon>
        <taxon>Diplogasteromorpha</taxon>
        <taxon>Diplogasteroidea</taxon>
        <taxon>Neodiplogasteridae</taxon>
        <taxon>Pristionchus</taxon>
    </lineage>
</organism>
<accession>A0A2A6CEL2</accession>
<dbReference type="PANTHER" id="PTHR11847:SF4">
    <property type="entry name" value="LARGE RIBOSOMAL SUBUNIT PROTEIN EL15"/>
    <property type="match status" value="1"/>
</dbReference>
<dbReference type="PANTHER" id="PTHR11847">
    <property type="entry name" value="RIBOSOMAL PROTEIN L15"/>
    <property type="match status" value="1"/>
</dbReference>
<protein>
    <recommendedName>
        <fullName evidence="4">Ribosomal protein L15</fullName>
    </recommendedName>
</protein>
<name>A0A2A6CEL2_PRIPA</name>
<evidence type="ECO:0000256" key="4">
    <source>
        <dbReference type="RuleBase" id="RU000663"/>
    </source>
</evidence>
<evidence type="ECO:0000313" key="6">
    <source>
        <dbReference type="EnsemblMetazoa" id="PPA11500.1"/>
    </source>
</evidence>
<evidence type="ECO:0000256" key="5">
    <source>
        <dbReference type="SAM" id="MobiDB-lite"/>
    </source>
</evidence>
<reference evidence="6" key="2">
    <citation type="submission" date="2022-06" db="UniProtKB">
        <authorList>
            <consortium name="EnsemblMetazoa"/>
        </authorList>
    </citation>
    <scope>IDENTIFICATION</scope>
    <source>
        <strain evidence="6">PS312</strain>
    </source>
</reference>
<dbReference type="AlphaFoldDB" id="A0A2A6CEL2"/>
<evidence type="ECO:0000256" key="2">
    <source>
        <dbReference type="ARBA" id="ARBA00022980"/>
    </source>
</evidence>
<dbReference type="InterPro" id="IPR012678">
    <property type="entry name" value="Ribosomal_uL23/eL15/eS24_sf"/>
</dbReference>
<dbReference type="GO" id="GO:0003735">
    <property type="term" value="F:structural constituent of ribosome"/>
    <property type="evidence" value="ECO:0007669"/>
    <property type="project" value="InterPro"/>
</dbReference>
<dbReference type="GO" id="GO:0005840">
    <property type="term" value="C:ribosome"/>
    <property type="evidence" value="ECO:0007669"/>
    <property type="project" value="UniProtKB-KW"/>
</dbReference>
<gene>
    <name evidence="6" type="primary">WBGene00101054</name>
</gene>
<dbReference type="InterPro" id="IPR024794">
    <property type="entry name" value="Rbsml_eL15_core_dom_sf"/>
</dbReference>
<keyword evidence="2 4" id="KW-0689">Ribosomal protein</keyword>
<dbReference type="GO" id="GO:1990904">
    <property type="term" value="C:ribonucleoprotein complex"/>
    <property type="evidence" value="ECO:0007669"/>
    <property type="project" value="UniProtKB-KW"/>
</dbReference>
<comment type="similarity">
    <text evidence="1 4">Belongs to the eukaryotic ribosomal protein eL15 family.</text>
</comment>
<keyword evidence="7" id="KW-1185">Reference proteome</keyword>
<evidence type="ECO:0000313" key="7">
    <source>
        <dbReference type="Proteomes" id="UP000005239"/>
    </source>
</evidence>
<dbReference type="SUPFAM" id="SSF54189">
    <property type="entry name" value="Ribosomal proteins S24e, L23 and L15e"/>
    <property type="match status" value="1"/>
</dbReference>
<dbReference type="GO" id="GO:0006412">
    <property type="term" value="P:translation"/>
    <property type="evidence" value="ECO:0007669"/>
    <property type="project" value="InterPro"/>
</dbReference>
<proteinExistence type="inferred from homology"/>
<evidence type="ECO:0000256" key="1">
    <source>
        <dbReference type="ARBA" id="ARBA00006857"/>
    </source>
</evidence>
<dbReference type="InterPro" id="IPR000439">
    <property type="entry name" value="Ribosomal_eL15"/>
</dbReference>
<dbReference type="Proteomes" id="UP000005239">
    <property type="component" value="Unassembled WGS sequence"/>
</dbReference>
<sequence>MWETSPSVSSTILDCPLSQRAGSSFECSNIVSPRRVRMWQYRQLTAVHRVNRPARPEKARHHGFRSKQEARESPVTLIYQQRKKQHKPRQGLGLEGAGISRGGNGSDETLIELLLQDLADINGSY</sequence>
<keyword evidence="3 4" id="KW-0687">Ribonucleoprotein</keyword>
<evidence type="ECO:0000256" key="3">
    <source>
        <dbReference type="ARBA" id="ARBA00023274"/>
    </source>
</evidence>
<dbReference type="Gene3D" id="3.40.1120.10">
    <property type="entry name" value="Ribosomal protein l15e"/>
    <property type="match status" value="1"/>
</dbReference>
<dbReference type="OrthoDB" id="10255148at2759"/>
<feature type="compositionally biased region" description="Gly residues" evidence="5">
    <location>
        <begin position="93"/>
        <end position="102"/>
    </location>
</feature>